<dbReference type="Pfam" id="PF00155">
    <property type="entry name" value="Aminotran_1_2"/>
    <property type="match status" value="1"/>
</dbReference>
<dbReference type="GO" id="GO:0008483">
    <property type="term" value="F:transaminase activity"/>
    <property type="evidence" value="ECO:0007669"/>
    <property type="project" value="UniProtKB-KW"/>
</dbReference>
<evidence type="ECO:0000313" key="3">
    <source>
        <dbReference type="Proteomes" id="UP000634134"/>
    </source>
</evidence>
<organism evidence="2 3">
    <name type="scientific">Dyadobacter subterraneus</name>
    <dbReference type="NCBI Taxonomy" id="2773304"/>
    <lineage>
        <taxon>Bacteria</taxon>
        <taxon>Pseudomonadati</taxon>
        <taxon>Bacteroidota</taxon>
        <taxon>Cytophagia</taxon>
        <taxon>Cytophagales</taxon>
        <taxon>Spirosomataceae</taxon>
        <taxon>Dyadobacter</taxon>
    </lineage>
</organism>
<accession>A0ABR9WM17</accession>
<proteinExistence type="predicted"/>
<reference evidence="3" key="1">
    <citation type="submission" date="2023-07" db="EMBL/GenBank/DDBJ databases">
        <title>Dyadobacter sp. nov 'subterranea' isolated from contaminted grondwater.</title>
        <authorList>
            <person name="Szabo I."/>
            <person name="Al-Omari J."/>
            <person name="Szerdahelyi S.G."/>
            <person name="Rado J."/>
        </authorList>
    </citation>
    <scope>NUCLEOTIDE SEQUENCE [LARGE SCALE GENOMIC DNA]</scope>
    <source>
        <strain evidence="3">UP-52</strain>
    </source>
</reference>
<name>A0ABR9WM17_9BACT</name>
<comment type="caution">
    <text evidence="2">The sequence shown here is derived from an EMBL/GenBank/DDBJ whole genome shotgun (WGS) entry which is preliminary data.</text>
</comment>
<dbReference type="InterPro" id="IPR004839">
    <property type="entry name" value="Aminotransferase_I/II_large"/>
</dbReference>
<dbReference type="SUPFAM" id="SSF53383">
    <property type="entry name" value="PLP-dependent transferases"/>
    <property type="match status" value="1"/>
</dbReference>
<evidence type="ECO:0000313" key="2">
    <source>
        <dbReference type="EMBL" id="MBE9466580.1"/>
    </source>
</evidence>
<dbReference type="PANTHER" id="PTHR46577:SF1">
    <property type="entry name" value="HTH-TYPE TRANSCRIPTIONAL REGULATORY PROTEIN GABR"/>
    <property type="match status" value="1"/>
</dbReference>
<keyword evidence="2" id="KW-0808">Transferase</keyword>
<dbReference type="InterPro" id="IPR051446">
    <property type="entry name" value="HTH_trans_reg/aminotransferase"/>
</dbReference>
<dbReference type="Proteomes" id="UP000634134">
    <property type="component" value="Unassembled WGS sequence"/>
</dbReference>
<dbReference type="RefSeq" id="WP_194124794.1">
    <property type="nucleotide sequence ID" value="NZ_JACYGY010000002.1"/>
</dbReference>
<protein>
    <submittedName>
        <fullName evidence="2">PLP-dependent aminotransferase family protein</fullName>
    </submittedName>
</protein>
<keyword evidence="2" id="KW-0032">Aminotransferase</keyword>
<keyword evidence="3" id="KW-1185">Reference proteome</keyword>
<dbReference type="InterPro" id="IPR015424">
    <property type="entry name" value="PyrdxlP-dep_Trfase"/>
</dbReference>
<dbReference type="Gene3D" id="3.40.640.10">
    <property type="entry name" value="Type I PLP-dependent aspartate aminotransferase-like (Major domain)"/>
    <property type="match status" value="1"/>
</dbReference>
<dbReference type="Gene3D" id="3.90.1150.10">
    <property type="entry name" value="Aspartate Aminotransferase, domain 1"/>
    <property type="match status" value="1"/>
</dbReference>
<feature type="domain" description="Aminotransferase class I/classII large" evidence="1">
    <location>
        <begin position="14"/>
        <end position="316"/>
    </location>
</feature>
<dbReference type="EMBL" id="JACYGY010000002">
    <property type="protein sequence ID" value="MBE9466580.1"/>
    <property type="molecule type" value="Genomic_DNA"/>
</dbReference>
<dbReference type="PANTHER" id="PTHR46577">
    <property type="entry name" value="HTH-TYPE TRANSCRIPTIONAL REGULATORY PROTEIN GABR"/>
    <property type="match status" value="1"/>
</dbReference>
<dbReference type="CDD" id="cd00609">
    <property type="entry name" value="AAT_like"/>
    <property type="match status" value="1"/>
</dbReference>
<dbReference type="InterPro" id="IPR015421">
    <property type="entry name" value="PyrdxlP-dep_Trfase_major"/>
</dbReference>
<evidence type="ECO:0000259" key="1">
    <source>
        <dbReference type="Pfam" id="PF00155"/>
    </source>
</evidence>
<gene>
    <name evidence="2" type="ORF">IEE83_32335</name>
</gene>
<dbReference type="InterPro" id="IPR015422">
    <property type="entry name" value="PyrdxlP-dep_Trfase_small"/>
</dbReference>
<sequence length="357" mass="39291">MIDFRFNYPVLDKQHTLFQNALAALEPNDAYLKMEISGGYPEDRKIASQWLSKPDYPVMPESVVLACGGHHALTVILLATGLSGGAVLVDPVTYNGFIGLASIMNVKLISCPIDDKGMKPEAMAELCLSQKIKAVYLMPTIHNPLCFIMPLERRLEIVEVARLFDLILIDDDAYGFLEPEILPNFAQLAPERGFFIYSFAKILAPGVKTSYIIVPEKWLAQVLTLIRITSSGSVTLFTRLISSWILSGEVGRIIKEKQDIAAERQKVAAKVLSGNKMITQPTSFHFWIPLSETVNPNQFGENLSAKGVDVVTSGGYNVNGDPKYNGIRVALGSVSDEKILTEGLTIIAESLDQTQSR</sequence>